<dbReference type="Pfam" id="PF00561">
    <property type="entry name" value="Abhydrolase_1"/>
    <property type="match status" value="1"/>
</dbReference>
<dbReference type="RefSeq" id="XP_016215227.1">
    <property type="nucleotide sequence ID" value="XM_016357138.1"/>
</dbReference>
<protein>
    <recommendedName>
        <fullName evidence="1">AB hydrolase-1 domain-containing protein</fullName>
    </recommendedName>
</protein>
<feature type="domain" description="AB hydrolase-1" evidence="1">
    <location>
        <begin position="34"/>
        <end position="145"/>
    </location>
</feature>
<gene>
    <name evidence="2" type="ORF">PV09_03874</name>
</gene>
<dbReference type="HOGENOM" id="CLU_057358_1_0_1"/>
<dbReference type="Gene3D" id="3.40.50.1820">
    <property type="entry name" value="alpha/beta hydrolase"/>
    <property type="match status" value="1"/>
</dbReference>
<evidence type="ECO:0000313" key="2">
    <source>
        <dbReference type="EMBL" id="KIW05358.1"/>
    </source>
</evidence>
<dbReference type="AlphaFoldDB" id="A0A0D2AED6"/>
<sequence>MSSSLVASRTGGLEIAYARLSPSPRAGDVESSPPTIIFLHGSESCHLEFSRVAQFLKDDYEILLVDLPGHSRSKAIPFSFDNAIGGILNLVRTQVSGSKVHLVGLSLGGFISLEFARRHPENVLSVWCTGCAPFSGFGLWLRSQSRLLSALICTAGRLVPESVFWASLGARLDPIPGFRAEVRSNQTMDMLRPMFDELVSITLDDLARIRGVRVAIVAGGRHDSVEDTIKAGRVLQSGNPECAAFVVRQAIHWWSLQFPEEFAAGIRAWIERREMPKIYEPLLAPAS</sequence>
<reference evidence="2 3" key="1">
    <citation type="submission" date="2015-01" db="EMBL/GenBank/DDBJ databases">
        <title>The Genome Sequence of Ochroconis gallopava CBS43764.</title>
        <authorList>
            <consortium name="The Broad Institute Genomics Platform"/>
            <person name="Cuomo C."/>
            <person name="de Hoog S."/>
            <person name="Gorbushina A."/>
            <person name="Stielow B."/>
            <person name="Teixiera M."/>
            <person name="Abouelleil A."/>
            <person name="Chapman S.B."/>
            <person name="Priest M."/>
            <person name="Young S.K."/>
            <person name="Wortman J."/>
            <person name="Nusbaum C."/>
            <person name="Birren B."/>
        </authorList>
    </citation>
    <scope>NUCLEOTIDE SEQUENCE [LARGE SCALE GENOMIC DNA]</scope>
    <source>
        <strain evidence="2 3">CBS 43764</strain>
    </source>
</reference>
<dbReference type="PRINTS" id="PR00111">
    <property type="entry name" value="ABHYDROLASE"/>
</dbReference>
<organism evidence="2 3">
    <name type="scientific">Verruconis gallopava</name>
    <dbReference type="NCBI Taxonomy" id="253628"/>
    <lineage>
        <taxon>Eukaryota</taxon>
        <taxon>Fungi</taxon>
        <taxon>Dikarya</taxon>
        <taxon>Ascomycota</taxon>
        <taxon>Pezizomycotina</taxon>
        <taxon>Dothideomycetes</taxon>
        <taxon>Pleosporomycetidae</taxon>
        <taxon>Venturiales</taxon>
        <taxon>Sympoventuriaceae</taxon>
        <taxon>Verruconis</taxon>
    </lineage>
</organism>
<dbReference type="Proteomes" id="UP000053259">
    <property type="component" value="Unassembled WGS sequence"/>
</dbReference>
<dbReference type="EMBL" id="KN847538">
    <property type="protein sequence ID" value="KIW05358.1"/>
    <property type="molecule type" value="Genomic_DNA"/>
</dbReference>
<dbReference type="SUPFAM" id="SSF53474">
    <property type="entry name" value="alpha/beta-Hydrolases"/>
    <property type="match status" value="1"/>
</dbReference>
<evidence type="ECO:0000259" key="1">
    <source>
        <dbReference type="Pfam" id="PF00561"/>
    </source>
</evidence>
<accession>A0A0D2AED6</accession>
<dbReference type="PANTHER" id="PTHR43798">
    <property type="entry name" value="MONOACYLGLYCEROL LIPASE"/>
    <property type="match status" value="1"/>
</dbReference>
<dbReference type="VEuPathDB" id="FungiDB:PV09_03874"/>
<dbReference type="InterPro" id="IPR029058">
    <property type="entry name" value="AB_hydrolase_fold"/>
</dbReference>
<proteinExistence type="predicted"/>
<dbReference type="OrthoDB" id="8119704at2759"/>
<evidence type="ECO:0000313" key="3">
    <source>
        <dbReference type="Proteomes" id="UP000053259"/>
    </source>
</evidence>
<dbReference type="GeneID" id="27311847"/>
<keyword evidence="3" id="KW-1185">Reference proteome</keyword>
<dbReference type="STRING" id="253628.A0A0D2AED6"/>
<dbReference type="InterPro" id="IPR050266">
    <property type="entry name" value="AB_hydrolase_sf"/>
</dbReference>
<dbReference type="PANTHER" id="PTHR43798:SF33">
    <property type="entry name" value="HYDROLASE, PUTATIVE (AFU_ORTHOLOGUE AFUA_2G14860)-RELATED"/>
    <property type="match status" value="1"/>
</dbReference>
<dbReference type="InterPro" id="IPR000073">
    <property type="entry name" value="AB_hydrolase_1"/>
</dbReference>
<dbReference type="InParanoid" id="A0A0D2AED6"/>
<name>A0A0D2AED6_9PEZI</name>
<dbReference type="GO" id="GO:0016020">
    <property type="term" value="C:membrane"/>
    <property type="evidence" value="ECO:0007669"/>
    <property type="project" value="TreeGrafter"/>
</dbReference>